<dbReference type="InterPro" id="IPR011055">
    <property type="entry name" value="Dup_hybrid_motif"/>
</dbReference>
<evidence type="ECO:0000259" key="2">
    <source>
        <dbReference type="Pfam" id="PF01551"/>
    </source>
</evidence>
<gene>
    <name evidence="3" type="ORF">HNQ79_003628</name>
</gene>
<keyword evidence="1" id="KW-1133">Transmembrane helix</keyword>
<dbReference type="Gene3D" id="2.70.70.10">
    <property type="entry name" value="Glucose Permease (Domain IIA)"/>
    <property type="match status" value="1"/>
</dbReference>
<name>A0A7X0LQK3_9ACTN</name>
<evidence type="ECO:0000313" key="4">
    <source>
        <dbReference type="Proteomes" id="UP000540423"/>
    </source>
</evidence>
<keyword evidence="1" id="KW-0472">Membrane</keyword>
<dbReference type="Pfam" id="PF01551">
    <property type="entry name" value="Peptidase_M23"/>
    <property type="match status" value="1"/>
</dbReference>
<reference evidence="3 4" key="1">
    <citation type="submission" date="2020-08" db="EMBL/GenBank/DDBJ databases">
        <title>Genomic Encyclopedia of Type Strains, Phase IV (KMG-IV): sequencing the most valuable type-strain genomes for metagenomic binning, comparative biology and taxonomic classification.</title>
        <authorList>
            <person name="Goeker M."/>
        </authorList>
    </citation>
    <scope>NUCLEOTIDE SEQUENCE [LARGE SCALE GENOMIC DNA]</scope>
    <source>
        <strain evidence="3 4">DSM 40141</strain>
    </source>
</reference>
<dbReference type="InterPro" id="IPR050570">
    <property type="entry name" value="Cell_wall_metabolism_enzyme"/>
</dbReference>
<dbReference type="PANTHER" id="PTHR21666">
    <property type="entry name" value="PEPTIDASE-RELATED"/>
    <property type="match status" value="1"/>
</dbReference>
<feature type="transmembrane region" description="Helical" evidence="1">
    <location>
        <begin position="12"/>
        <end position="31"/>
    </location>
</feature>
<organism evidence="3 4">
    <name type="scientific">Streptomyces candidus</name>
    <dbReference type="NCBI Taxonomy" id="67283"/>
    <lineage>
        <taxon>Bacteria</taxon>
        <taxon>Bacillati</taxon>
        <taxon>Actinomycetota</taxon>
        <taxon>Actinomycetes</taxon>
        <taxon>Kitasatosporales</taxon>
        <taxon>Streptomycetaceae</taxon>
        <taxon>Streptomyces</taxon>
    </lineage>
</organism>
<keyword evidence="1" id="KW-0812">Transmembrane</keyword>
<evidence type="ECO:0000256" key="1">
    <source>
        <dbReference type="SAM" id="Phobius"/>
    </source>
</evidence>
<comment type="caution">
    <text evidence="3">The sequence shown here is derived from an EMBL/GenBank/DDBJ whole genome shotgun (WGS) entry which is preliminary data.</text>
</comment>
<feature type="domain" description="M23ase beta-sheet core" evidence="2">
    <location>
        <begin position="161"/>
        <end position="223"/>
    </location>
</feature>
<protein>
    <recommendedName>
        <fullName evidence="2">M23ase beta-sheet core domain-containing protein</fullName>
    </recommendedName>
</protein>
<dbReference type="AlphaFoldDB" id="A0A7X0LQK3"/>
<proteinExistence type="predicted"/>
<dbReference type="SUPFAM" id="SSF51261">
    <property type="entry name" value="Duplicated hybrid motif"/>
    <property type="match status" value="1"/>
</dbReference>
<dbReference type="EMBL" id="JACHEM010000009">
    <property type="protein sequence ID" value="MBB6437145.1"/>
    <property type="molecule type" value="Genomic_DNA"/>
</dbReference>
<dbReference type="PANTHER" id="PTHR21666:SF270">
    <property type="entry name" value="MUREIN HYDROLASE ACTIVATOR ENVC"/>
    <property type="match status" value="1"/>
</dbReference>
<sequence>MQAFAQFFVELPYGYLAGWIPCALALALNAWRSNDARRRRRALGDPAPVEVAPPVTGRWSALNSPADKQPSHGTHTYGQTYAIDILAEPDGGARPAPVWFWPPARRSEAFPAFGRPLLAVADATVLHAEDRQRDHLSRTSLPGVLYLLLVEGVARTLGGPRRIVGNHVVLDLGGGTYALYAHLRRGSLTVRTGDRVEEGRPLALCGNSGNSTEPHLHFQLMDDSDLDVARGLPFRWRGVGVPAAGEPFDVPAGGGTSGGVVGGAL</sequence>
<evidence type="ECO:0000313" key="3">
    <source>
        <dbReference type="EMBL" id="MBB6437145.1"/>
    </source>
</evidence>
<dbReference type="Proteomes" id="UP000540423">
    <property type="component" value="Unassembled WGS sequence"/>
</dbReference>
<accession>A0A7X0LQK3</accession>
<dbReference type="CDD" id="cd12797">
    <property type="entry name" value="M23_peptidase"/>
    <property type="match status" value="1"/>
</dbReference>
<keyword evidence="4" id="KW-1185">Reference proteome</keyword>
<dbReference type="InterPro" id="IPR016047">
    <property type="entry name" value="M23ase_b-sheet_dom"/>
</dbReference>
<dbReference type="GO" id="GO:0004222">
    <property type="term" value="F:metalloendopeptidase activity"/>
    <property type="evidence" value="ECO:0007669"/>
    <property type="project" value="TreeGrafter"/>
</dbReference>